<dbReference type="EC" id="2.7.1.170" evidence="1"/>
<name>A0A1I0YJ39_9CLOT</name>
<dbReference type="Gene3D" id="3.30.420.40">
    <property type="match status" value="2"/>
</dbReference>
<dbReference type="PANTHER" id="PTHR30605:SF0">
    <property type="entry name" value="ANHYDRO-N-ACETYLMURAMIC ACID KINASE"/>
    <property type="match status" value="1"/>
</dbReference>
<dbReference type="NCBIfam" id="NF007148">
    <property type="entry name" value="PRK09585.3-2"/>
    <property type="match status" value="1"/>
</dbReference>
<dbReference type="CDD" id="cd24050">
    <property type="entry name" value="ASKHA_NBD_ANMK"/>
    <property type="match status" value="1"/>
</dbReference>
<dbReference type="GO" id="GO:0005524">
    <property type="term" value="F:ATP binding"/>
    <property type="evidence" value="ECO:0007669"/>
    <property type="project" value="UniProtKB-UniRule"/>
</dbReference>
<proteinExistence type="inferred from homology"/>
<dbReference type="InterPro" id="IPR005338">
    <property type="entry name" value="Anhydro_N_Ac-Mur_kinase"/>
</dbReference>
<sequence>MYCVGLMSGTSLDGIDAALVKISGYGLDTHVELIEFDTYKIPLEIKDEIKKACLNNSPSTALICSLNFKLGYLFSDAVKNICKKTNISTDELEFVATHGQTIYHIPKSIENYISSTLQIGEPSIIAYENNVKVISNFRTMDMAAGGEGAPLVPYSEFILYGVRGENIALQNIGGIGNVTVIPAVKDMREIYAFDTGPGNMMIDEACSKLFGVSYDENGDIAKSGKLCETLMEELKSHPYIDLKPPKTTGREDFGEQFVNDILEKYKNIPSEDIITTFTEYTAYTIVENYRKFILPNIKLNKVIIGGGGAHNKTLVSLIQKGLENVKVFTQDELGFSSDAKEAIAFAILGNETLNCSCSNVPTATGAKENVVLGNITLPPRGKNNF</sequence>
<keyword evidence="1 2" id="KW-0418">Kinase</keyword>
<keyword evidence="1" id="KW-0119">Carbohydrate metabolism</keyword>
<dbReference type="AlphaFoldDB" id="A0A1I0YJ39"/>
<gene>
    <name evidence="1" type="primary">anmK</name>
    <name evidence="2" type="ORF">SAMN04488528_101385</name>
</gene>
<keyword evidence="1" id="KW-0067">ATP-binding</keyword>
<dbReference type="UniPathway" id="UPA00343"/>
<keyword evidence="1" id="KW-0808">Transferase</keyword>
<dbReference type="OrthoDB" id="9763949at2"/>
<dbReference type="SUPFAM" id="SSF53067">
    <property type="entry name" value="Actin-like ATPase domain"/>
    <property type="match status" value="1"/>
</dbReference>
<keyword evidence="1" id="KW-0547">Nucleotide-binding</keyword>
<evidence type="ECO:0000313" key="2">
    <source>
        <dbReference type="EMBL" id="SFB13344.1"/>
    </source>
</evidence>
<protein>
    <recommendedName>
        <fullName evidence="1">Anhydro-N-acetylmuramic acid kinase</fullName>
        <ecNumber evidence="1">2.7.1.170</ecNumber>
    </recommendedName>
    <alternativeName>
        <fullName evidence="1">AnhMurNAc kinase</fullName>
    </alternativeName>
</protein>
<feature type="binding site" evidence="1">
    <location>
        <begin position="9"/>
        <end position="16"/>
    </location>
    <ligand>
        <name>ATP</name>
        <dbReference type="ChEBI" id="CHEBI:30616"/>
    </ligand>
</feature>
<dbReference type="EMBL" id="FOKI01000013">
    <property type="protein sequence ID" value="SFB13344.1"/>
    <property type="molecule type" value="Genomic_DNA"/>
</dbReference>
<comment type="catalytic activity">
    <reaction evidence="1">
        <text>1,6-anhydro-N-acetyl-beta-muramate + ATP + H2O = N-acetyl-D-muramate 6-phosphate + ADP + H(+)</text>
        <dbReference type="Rhea" id="RHEA:24952"/>
        <dbReference type="ChEBI" id="CHEBI:15377"/>
        <dbReference type="ChEBI" id="CHEBI:15378"/>
        <dbReference type="ChEBI" id="CHEBI:30616"/>
        <dbReference type="ChEBI" id="CHEBI:58690"/>
        <dbReference type="ChEBI" id="CHEBI:58722"/>
        <dbReference type="ChEBI" id="CHEBI:456216"/>
        <dbReference type="EC" id="2.7.1.170"/>
    </reaction>
</comment>
<comment type="pathway">
    <text evidence="1">Cell wall biogenesis; peptidoglycan recycling.</text>
</comment>
<reference evidence="2 3" key="1">
    <citation type="submission" date="2016-10" db="EMBL/GenBank/DDBJ databases">
        <authorList>
            <person name="de Groot N.N."/>
        </authorList>
    </citation>
    <scope>NUCLEOTIDE SEQUENCE [LARGE SCALE GENOMIC DNA]</scope>
    <source>
        <strain evidence="2 3">DSM 12271</strain>
    </source>
</reference>
<comment type="pathway">
    <text evidence="1">Amino-sugar metabolism; 1,6-anhydro-N-acetylmuramate degradation.</text>
</comment>
<dbReference type="STRING" id="84698.SAMN04488528_101385"/>
<organism evidence="2 3">
    <name type="scientific">Clostridium frigidicarnis</name>
    <dbReference type="NCBI Taxonomy" id="84698"/>
    <lineage>
        <taxon>Bacteria</taxon>
        <taxon>Bacillati</taxon>
        <taxon>Bacillota</taxon>
        <taxon>Clostridia</taxon>
        <taxon>Eubacteriales</taxon>
        <taxon>Clostridiaceae</taxon>
        <taxon>Clostridium</taxon>
    </lineage>
</organism>
<dbReference type="PANTHER" id="PTHR30605">
    <property type="entry name" value="ANHYDRO-N-ACETYLMURAMIC ACID KINASE"/>
    <property type="match status" value="1"/>
</dbReference>
<dbReference type="InterPro" id="IPR043129">
    <property type="entry name" value="ATPase_NBD"/>
</dbReference>
<dbReference type="Pfam" id="PF03702">
    <property type="entry name" value="AnmK"/>
    <property type="match status" value="1"/>
</dbReference>
<dbReference type="GO" id="GO:0016773">
    <property type="term" value="F:phosphotransferase activity, alcohol group as acceptor"/>
    <property type="evidence" value="ECO:0007669"/>
    <property type="project" value="UniProtKB-UniRule"/>
</dbReference>
<dbReference type="Proteomes" id="UP000198619">
    <property type="component" value="Unassembled WGS sequence"/>
</dbReference>
<dbReference type="UniPathway" id="UPA00544"/>
<dbReference type="GO" id="GO:0016301">
    <property type="term" value="F:kinase activity"/>
    <property type="evidence" value="ECO:0007669"/>
    <property type="project" value="UniProtKB-KW"/>
</dbReference>
<dbReference type="GO" id="GO:0006040">
    <property type="term" value="P:amino sugar metabolic process"/>
    <property type="evidence" value="ECO:0007669"/>
    <property type="project" value="InterPro"/>
</dbReference>
<keyword evidence="3" id="KW-1185">Reference proteome</keyword>
<comment type="similarity">
    <text evidence="1">Belongs to the anhydro-N-acetylmuramic acid kinase family.</text>
</comment>
<dbReference type="GO" id="GO:0097175">
    <property type="term" value="P:1,6-anhydro-N-acetyl-beta-muramic acid catabolic process"/>
    <property type="evidence" value="ECO:0007669"/>
    <property type="project" value="UniProtKB-UniRule"/>
</dbReference>
<accession>A0A1I0YJ39</accession>
<dbReference type="GO" id="GO:0009254">
    <property type="term" value="P:peptidoglycan turnover"/>
    <property type="evidence" value="ECO:0007669"/>
    <property type="project" value="UniProtKB-UniRule"/>
</dbReference>
<evidence type="ECO:0000313" key="3">
    <source>
        <dbReference type="Proteomes" id="UP000198619"/>
    </source>
</evidence>
<evidence type="ECO:0000256" key="1">
    <source>
        <dbReference type="HAMAP-Rule" id="MF_01270"/>
    </source>
</evidence>
<dbReference type="NCBIfam" id="NF007142">
    <property type="entry name" value="PRK09585.2-1"/>
    <property type="match status" value="1"/>
</dbReference>
<dbReference type="HAMAP" id="MF_01270">
    <property type="entry name" value="AnhMurNAc_kinase"/>
    <property type="match status" value="1"/>
</dbReference>
<comment type="function">
    <text evidence="1">Catalyzes the specific phosphorylation of 1,6-anhydro-N-acetylmuramic acid (anhMurNAc) with the simultaneous cleavage of the 1,6-anhydro ring, generating MurNAc-6-P. Is required for the utilization of anhMurNAc either imported from the medium or derived from its own cell wall murein, and thus plays a role in cell wall recycling.</text>
</comment>